<evidence type="ECO:0000313" key="1">
    <source>
        <dbReference type="EMBL" id="KAJ1937558.1"/>
    </source>
</evidence>
<organism evidence="1 2">
    <name type="scientific">Linderina macrospora</name>
    <dbReference type="NCBI Taxonomy" id="4868"/>
    <lineage>
        <taxon>Eukaryota</taxon>
        <taxon>Fungi</taxon>
        <taxon>Fungi incertae sedis</taxon>
        <taxon>Zoopagomycota</taxon>
        <taxon>Kickxellomycotina</taxon>
        <taxon>Kickxellomycetes</taxon>
        <taxon>Kickxellales</taxon>
        <taxon>Kickxellaceae</taxon>
        <taxon>Linderina</taxon>
    </lineage>
</organism>
<dbReference type="EMBL" id="JANBPW010003477">
    <property type="protein sequence ID" value="KAJ1937558.1"/>
    <property type="molecule type" value="Genomic_DNA"/>
</dbReference>
<reference evidence="1" key="1">
    <citation type="submission" date="2022-07" db="EMBL/GenBank/DDBJ databases">
        <title>Phylogenomic reconstructions and comparative analyses of Kickxellomycotina fungi.</title>
        <authorList>
            <person name="Reynolds N.K."/>
            <person name="Stajich J.E."/>
            <person name="Barry K."/>
            <person name="Grigoriev I.V."/>
            <person name="Crous P."/>
            <person name="Smith M.E."/>
        </authorList>
    </citation>
    <scope>NUCLEOTIDE SEQUENCE</scope>
    <source>
        <strain evidence="1">NRRL 5244</strain>
    </source>
</reference>
<keyword evidence="2" id="KW-1185">Reference proteome</keyword>
<gene>
    <name evidence="1" type="primary">MGS1_2</name>
    <name evidence="1" type="ORF">FBU59_004714</name>
</gene>
<protein>
    <submittedName>
        <fullName evidence="1">DNA-dependent ATPase mgs1</fullName>
    </submittedName>
</protein>
<proteinExistence type="predicted"/>
<evidence type="ECO:0000313" key="2">
    <source>
        <dbReference type="Proteomes" id="UP001150603"/>
    </source>
</evidence>
<dbReference type="Proteomes" id="UP001150603">
    <property type="component" value="Unassembled WGS sequence"/>
</dbReference>
<sequence>MASEDIGLADNKALPLAVSAFHACQAIGMPECDTILAHCITYMARAPKSVETYKAYNRVKETLRNENPWPVPLHLRNAPTTMMENMGYGLGYKYNPDYDGPVDQIYLPEDMKDRDFFADDKEQA</sequence>
<name>A0ACC1J4R0_9FUNG</name>
<comment type="caution">
    <text evidence="1">The sequence shown here is derived from an EMBL/GenBank/DDBJ whole genome shotgun (WGS) entry which is preliminary data.</text>
</comment>
<accession>A0ACC1J4R0</accession>